<feature type="compositionally biased region" description="Polar residues" evidence="2">
    <location>
        <begin position="225"/>
        <end position="247"/>
    </location>
</feature>
<feature type="compositionally biased region" description="Polar residues" evidence="2">
    <location>
        <begin position="690"/>
        <end position="707"/>
    </location>
</feature>
<feature type="compositionally biased region" description="Polar residues" evidence="2">
    <location>
        <begin position="131"/>
        <end position="154"/>
    </location>
</feature>
<dbReference type="Proteomes" id="UP000799423">
    <property type="component" value="Unassembled WGS sequence"/>
</dbReference>
<feature type="region of interest" description="Disordered" evidence="2">
    <location>
        <begin position="190"/>
        <end position="247"/>
    </location>
</feature>
<reference evidence="3" key="1">
    <citation type="submission" date="2020-01" db="EMBL/GenBank/DDBJ databases">
        <authorList>
            <consortium name="DOE Joint Genome Institute"/>
            <person name="Haridas S."/>
            <person name="Albert R."/>
            <person name="Binder M."/>
            <person name="Bloem J."/>
            <person name="Labutti K."/>
            <person name="Salamov A."/>
            <person name="Andreopoulos B."/>
            <person name="Baker S.E."/>
            <person name="Barry K."/>
            <person name="Bills G."/>
            <person name="Bluhm B.H."/>
            <person name="Cannon C."/>
            <person name="Castanera R."/>
            <person name="Culley D.E."/>
            <person name="Daum C."/>
            <person name="Ezra D."/>
            <person name="Gonzalez J.B."/>
            <person name="Henrissat B."/>
            <person name="Kuo A."/>
            <person name="Liang C."/>
            <person name="Lipzen A."/>
            <person name="Lutzoni F."/>
            <person name="Magnuson J."/>
            <person name="Mondo S."/>
            <person name="Nolan M."/>
            <person name="Ohm R."/>
            <person name="Pangilinan J."/>
            <person name="Park H.-J."/>
            <person name="Ramirez L."/>
            <person name="Alfaro M."/>
            <person name="Sun H."/>
            <person name="Tritt A."/>
            <person name="Yoshinaga Y."/>
            <person name="Zwiers L.-H."/>
            <person name="Turgeon B.G."/>
            <person name="Goodwin S.B."/>
            <person name="Spatafora J.W."/>
            <person name="Crous P.W."/>
            <person name="Grigoriev I.V."/>
        </authorList>
    </citation>
    <scope>NUCLEOTIDE SEQUENCE</scope>
    <source>
        <strain evidence="3">IPT5</strain>
    </source>
</reference>
<gene>
    <name evidence="3" type="ORF">T440DRAFT_395624</name>
</gene>
<dbReference type="AlphaFoldDB" id="A0A6A7BA09"/>
<feature type="compositionally biased region" description="Basic and acidic residues" evidence="2">
    <location>
        <begin position="728"/>
        <end position="744"/>
    </location>
</feature>
<feature type="coiled-coil region" evidence="1">
    <location>
        <begin position="801"/>
        <end position="831"/>
    </location>
</feature>
<evidence type="ECO:0000313" key="3">
    <source>
        <dbReference type="EMBL" id="KAF2851038.1"/>
    </source>
</evidence>
<evidence type="ECO:0000256" key="2">
    <source>
        <dbReference type="SAM" id="MobiDB-lite"/>
    </source>
</evidence>
<organism evidence="3 4">
    <name type="scientific">Plenodomus tracheiphilus IPT5</name>
    <dbReference type="NCBI Taxonomy" id="1408161"/>
    <lineage>
        <taxon>Eukaryota</taxon>
        <taxon>Fungi</taxon>
        <taxon>Dikarya</taxon>
        <taxon>Ascomycota</taxon>
        <taxon>Pezizomycotina</taxon>
        <taxon>Dothideomycetes</taxon>
        <taxon>Pleosporomycetidae</taxon>
        <taxon>Pleosporales</taxon>
        <taxon>Pleosporineae</taxon>
        <taxon>Leptosphaeriaceae</taxon>
        <taxon>Plenodomus</taxon>
    </lineage>
</organism>
<sequence>MYVARHSRASRPTPAPIPFVRLVQRGRALIVAIVATRSQCTLPIHWLCHVLKQHSLQNAPDWYSQLAHWHQFGRGSDSPAPAHKTAADMSFSSSTSSTESLLNSFPMFGHPGISALEYAGSLDAAHKRNTNETLGSLNRKSMFSTQDENGTPPTTAGLDPTGSELGPSPPLHYIDEFGSQQRRRGTFLNHTPRIFEMPSPKNVEVYQPSRSSSSENYSRPRTSSYQATSSDGRQTQASRHGNCSSPESLLVDKRITINRGAPAELDATEAGHCTTLDVYRQAANSHRRSSSVPLTKIVTCQSRSSIMSGPQGREMNIRSTSNPFIYPLEKKRQRRQTPFKITSPDPINTARHAPLEPWVAEHRRKVTNESAIELLPPLKTGEDEEMGTFGVIQRYFDSQTGGPVSSPKILCNACLAYPSDIPPVPSNSVLRSPFREPAAMFPIDELHFSNEPPPAVPDRSPKRLTNPCFPLHVHVESTVSVDSEFAFAAEGQYSPYDPESSGLHVPKKRTPKRLDVGQADLAGSAVVGKEAPPILDHDALTARFHRGCNDQTYYRLGLNDFHYYLRNTGPSPEPRPTNRQRKKTGMRLFKVKQRKSLAARVGSVEGSPQRLPKHAPIPACAREMTTVGGAKHLRIVIPTEAMLSNSSLVRPSSQSKTKRRSRHISIMGDFPEEMLNPLASPAVERFISDSTVPQRSASASEAVSKSPRSPKRTPKSQTPIPVDSHPLASREEQTRARKLRDLQRVKRKPVPSQEQTEQHPDVVAGAPLTPAQTPEPVCESTVESAHEDDGCVEADSPDSKIVRIQERVVSLQRQNTELTEALAKIVGLELEEGELKSEDVLKAFNKIRFFRTPGTE</sequence>
<proteinExistence type="predicted"/>
<keyword evidence="1" id="KW-0175">Coiled coil</keyword>
<dbReference type="EMBL" id="MU006304">
    <property type="protein sequence ID" value="KAF2851038.1"/>
    <property type="molecule type" value="Genomic_DNA"/>
</dbReference>
<name>A0A6A7BA09_9PLEO</name>
<evidence type="ECO:0000256" key="1">
    <source>
        <dbReference type="SAM" id="Coils"/>
    </source>
</evidence>
<feature type="region of interest" description="Disordered" evidence="2">
    <location>
        <begin position="645"/>
        <end position="668"/>
    </location>
</feature>
<protein>
    <submittedName>
        <fullName evidence="3">Uncharacterized protein</fullName>
    </submittedName>
</protein>
<feature type="compositionally biased region" description="Polar residues" evidence="2">
    <location>
        <begin position="645"/>
        <end position="655"/>
    </location>
</feature>
<feature type="region of interest" description="Disordered" evidence="2">
    <location>
        <begin position="130"/>
        <end position="175"/>
    </location>
</feature>
<keyword evidence="4" id="KW-1185">Reference proteome</keyword>
<feature type="region of interest" description="Disordered" evidence="2">
    <location>
        <begin position="690"/>
        <end position="795"/>
    </location>
</feature>
<accession>A0A6A7BA09</accession>
<evidence type="ECO:0000313" key="4">
    <source>
        <dbReference type="Proteomes" id="UP000799423"/>
    </source>
</evidence>
<dbReference type="OrthoDB" id="3675887at2759"/>
<feature type="compositionally biased region" description="Low complexity" evidence="2">
    <location>
        <begin position="209"/>
        <end position="224"/>
    </location>
</feature>